<dbReference type="EMBL" id="CADEPI010000162">
    <property type="protein sequence ID" value="CAB3378373.1"/>
    <property type="molecule type" value="Genomic_DNA"/>
</dbReference>
<organism evidence="1 2">
    <name type="scientific">Cloeon dipterum</name>
    <dbReference type="NCBI Taxonomy" id="197152"/>
    <lineage>
        <taxon>Eukaryota</taxon>
        <taxon>Metazoa</taxon>
        <taxon>Ecdysozoa</taxon>
        <taxon>Arthropoda</taxon>
        <taxon>Hexapoda</taxon>
        <taxon>Insecta</taxon>
        <taxon>Pterygota</taxon>
        <taxon>Palaeoptera</taxon>
        <taxon>Ephemeroptera</taxon>
        <taxon>Pisciforma</taxon>
        <taxon>Baetidae</taxon>
        <taxon>Cloeon</taxon>
    </lineage>
</organism>
<comment type="caution">
    <text evidence="1">The sequence shown here is derived from an EMBL/GenBank/DDBJ whole genome shotgun (WGS) entry which is preliminary data.</text>
</comment>
<evidence type="ECO:0000313" key="2">
    <source>
        <dbReference type="Proteomes" id="UP000494165"/>
    </source>
</evidence>
<accession>A0A8S1D6C2</accession>
<gene>
    <name evidence="1" type="ORF">CLODIP_2_CD03397</name>
</gene>
<dbReference type="AlphaFoldDB" id="A0A8S1D6C2"/>
<protein>
    <recommendedName>
        <fullName evidence="3">DUF3421 domain-containing protein</fullName>
    </recommendedName>
</protein>
<evidence type="ECO:0008006" key="3">
    <source>
        <dbReference type="Google" id="ProtNLM"/>
    </source>
</evidence>
<keyword evidence="2" id="KW-1185">Reference proteome</keyword>
<name>A0A8S1D6C2_9INSE</name>
<proteinExistence type="predicted"/>
<dbReference type="Proteomes" id="UP000494165">
    <property type="component" value="Unassembled WGS sequence"/>
</dbReference>
<reference evidence="1 2" key="1">
    <citation type="submission" date="2020-04" db="EMBL/GenBank/DDBJ databases">
        <authorList>
            <person name="Alioto T."/>
            <person name="Alioto T."/>
            <person name="Gomez Garrido J."/>
        </authorList>
    </citation>
    <scope>NUCLEOTIDE SEQUENCE [LARGE SCALE GENOMIC DNA]</scope>
</reference>
<evidence type="ECO:0000313" key="1">
    <source>
        <dbReference type="EMBL" id="CAB3378373.1"/>
    </source>
</evidence>
<sequence>MEPARWLEYKKYAELPPDVYCCDLTPDGEPILVARARIGEDLVPGYAINGIGFFVVEGECVIKEGNFSLLQGVNFHLQTTRIAPPSTFVSAGWSERENRHLHVGAMFVSGILYPGELRGGICSVAVNGRVYSDCRNYVVVAYTRMF</sequence>